<gene>
    <name evidence="1" type="ORF">SNEC2469_LOCUS12266</name>
</gene>
<comment type="caution">
    <text evidence="1">The sequence shown here is derived from an EMBL/GenBank/DDBJ whole genome shotgun (WGS) entry which is preliminary data.</text>
</comment>
<accession>A0A812RMC0</accession>
<protein>
    <submittedName>
        <fullName evidence="1">Uncharacterized protein</fullName>
    </submittedName>
</protein>
<proteinExistence type="predicted"/>
<keyword evidence="2" id="KW-1185">Reference proteome</keyword>
<dbReference type="Proteomes" id="UP000601435">
    <property type="component" value="Unassembled WGS sequence"/>
</dbReference>
<dbReference type="OrthoDB" id="406501at2759"/>
<organism evidence="1 2">
    <name type="scientific">Symbiodinium necroappetens</name>
    <dbReference type="NCBI Taxonomy" id="1628268"/>
    <lineage>
        <taxon>Eukaryota</taxon>
        <taxon>Sar</taxon>
        <taxon>Alveolata</taxon>
        <taxon>Dinophyceae</taxon>
        <taxon>Suessiales</taxon>
        <taxon>Symbiodiniaceae</taxon>
        <taxon>Symbiodinium</taxon>
    </lineage>
</organism>
<dbReference type="AlphaFoldDB" id="A0A812RMC0"/>
<sequence length="167" mass="17756">MPRSFAVVAVAPLCRKGTSEFFPTLNCSAVQALGQGPSTRDQNCPCPYGPVTKVCLECRRVRCSIGGSALTKWAAAEQWATEAGKKWAENCESLTRSNPHSSTEMICSTTVTPCAAICASRSKDANCPSRCAENVGRAAHACATFPWPARSKPVGVATEENLPDVFT</sequence>
<dbReference type="EMBL" id="CAJNJA010019431">
    <property type="protein sequence ID" value="CAE7445300.1"/>
    <property type="molecule type" value="Genomic_DNA"/>
</dbReference>
<name>A0A812RMC0_9DINO</name>
<evidence type="ECO:0000313" key="2">
    <source>
        <dbReference type="Proteomes" id="UP000601435"/>
    </source>
</evidence>
<evidence type="ECO:0000313" key="1">
    <source>
        <dbReference type="EMBL" id="CAE7445300.1"/>
    </source>
</evidence>
<reference evidence="1" key="1">
    <citation type="submission" date="2021-02" db="EMBL/GenBank/DDBJ databases">
        <authorList>
            <person name="Dougan E. K."/>
            <person name="Rhodes N."/>
            <person name="Thang M."/>
            <person name="Chan C."/>
        </authorList>
    </citation>
    <scope>NUCLEOTIDE SEQUENCE</scope>
</reference>